<dbReference type="CDD" id="cd17321">
    <property type="entry name" value="MFS_MMR_MDR_like"/>
    <property type="match status" value="1"/>
</dbReference>
<comment type="subcellular location">
    <subcellularLocation>
        <location evidence="1">Cell membrane</location>
        <topology evidence="1">Multi-pass membrane protein</topology>
    </subcellularLocation>
</comment>
<feature type="transmembrane region" description="Helical" evidence="7">
    <location>
        <begin position="15"/>
        <end position="42"/>
    </location>
</feature>
<evidence type="ECO:0000256" key="2">
    <source>
        <dbReference type="ARBA" id="ARBA00022448"/>
    </source>
</evidence>
<reference evidence="9 10" key="1">
    <citation type="submission" date="2024-02" db="EMBL/GenBank/DDBJ databases">
        <title>Genome sequence of Aquincola sp. MAHUQ-54.</title>
        <authorList>
            <person name="Huq M.A."/>
        </authorList>
    </citation>
    <scope>NUCLEOTIDE SEQUENCE [LARGE SCALE GENOMIC DNA]</scope>
    <source>
        <strain evidence="9 10">MAHUQ-54</strain>
    </source>
</reference>
<keyword evidence="4 7" id="KW-0812">Transmembrane</keyword>
<feature type="transmembrane region" description="Helical" evidence="7">
    <location>
        <begin position="54"/>
        <end position="71"/>
    </location>
</feature>
<dbReference type="EMBL" id="JAZIBG010000036">
    <property type="protein sequence ID" value="MEF7616109.1"/>
    <property type="molecule type" value="Genomic_DNA"/>
</dbReference>
<proteinExistence type="predicted"/>
<dbReference type="PROSITE" id="PS50850">
    <property type="entry name" value="MFS"/>
    <property type="match status" value="1"/>
</dbReference>
<evidence type="ECO:0000256" key="7">
    <source>
        <dbReference type="SAM" id="Phobius"/>
    </source>
</evidence>
<evidence type="ECO:0000313" key="10">
    <source>
        <dbReference type="Proteomes" id="UP001336250"/>
    </source>
</evidence>
<dbReference type="RefSeq" id="WP_332291484.1">
    <property type="nucleotide sequence ID" value="NZ_JAZIBG010000036.1"/>
</dbReference>
<dbReference type="Gene3D" id="1.20.1720.10">
    <property type="entry name" value="Multidrug resistance protein D"/>
    <property type="match status" value="1"/>
</dbReference>
<feature type="transmembrane region" description="Helical" evidence="7">
    <location>
        <begin position="141"/>
        <end position="161"/>
    </location>
</feature>
<keyword evidence="3" id="KW-1003">Cell membrane</keyword>
<evidence type="ECO:0000256" key="1">
    <source>
        <dbReference type="ARBA" id="ARBA00004651"/>
    </source>
</evidence>
<dbReference type="Pfam" id="PF07690">
    <property type="entry name" value="MFS_1"/>
    <property type="match status" value="1"/>
</dbReference>
<feature type="transmembrane region" description="Helical" evidence="7">
    <location>
        <begin position="297"/>
        <end position="324"/>
    </location>
</feature>
<dbReference type="InterPro" id="IPR020846">
    <property type="entry name" value="MFS_dom"/>
</dbReference>
<dbReference type="Proteomes" id="UP001336250">
    <property type="component" value="Unassembled WGS sequence"/>
</dbReference>
<name>A0AAW9QKG9_9BURK</name>
<gene>
    <name evidence="9" type="ORF">V4F39_19500</name>
</gene>
<dbReference type="InterPro" id="IPR036259">
    <property type="entry name" value="MFS_trans_sf"/>
</dbReference>
<dbReference type="SUPFAM" id="SSF103473">
    <property type="entry name" value="MFS general substrate transporter"/>
    <property type="match status" value="1"/>
</dbReference>
<feature type="transmembrane region" description="Helical" evidence="7">
    <location>
        <begin position="228"/>
        <end position="249"/>
    </location>
</feature>
<evidence type="ECO:0000259" key="8">
    <source>
        <dbReference type="PROSITE" id="PS50850"/>
    </source>
</evidence>
<keyword evidence="10" id="KW-1185">Reference proteome</keyword>
<evidence type="ECO:0000313" key="9">
    <source>
        <dbReference type="EMBL" id="MEF7616109.1"/>
    </source>
</evidence>
<dbReference type="GO" id="GO:0022857">
    <property type="term" value="F:transmembrane transporter activity"/>
    <property type="evidence" value="ECO:0007669"/>
    <property type="project" value="InterPro"/>
</dbReference>
<accession>A0AAW9QKG9</accession>
<dbReference type="GO" id="GO:0005886">
    <property type="term" value="C:plasma membrane"/>
    <property type="evidence" value="ECO:0007669"/>
    <property type="project" value="UniProtKB-SubCell"/>
</dbReference>
<comment type="caution">
    <text evidence="9">The sequence shown here is derived from an EMBL/GenBank/DDBJ whole genome shotgun (WGS) entry which is preliminary data.</text>
</comment>
<feature type="transmembrane region" description="Helical" evidence="7">
    <location>
        <begin position="167"/>
        <end position="191"/>
    </location>
</feature>
<organism evidence="9 10">
    <name type="scientific">Aquincola agrisoli</name>
    <dbReference type="NCBI Taxonomy" id="3119538"/>
    <lineage>
        <taxon>Bacteria</taxon>
        <taxon>Pseudomonadati</taxon>
        <taxon>Pseudomonadota</taxon>
        <taxon>Betaproteobacteria</taxon>
        <taxon>Burkholderiales</taxon>
        <taxon>Sphaerotilaceae</taxon>
        <taxon>Aquincola</taxon>
    </lineage>
</organism>
<feature type="transmembrane region" description="Helical" evidence="7">
    <location>
        <begin position="472"/>
        <end position="495"/>
    </location>
</feature>
<evidence type="ECO:0000256" key="6">
    <source>
        <dbReference type="ARBA" id="ARBA00023136"/>
    </source>
</evidence>
<keyword evidence="6 7" id="KW-0472">Membrane</keyword>
<evidence type="ECO:0000256" key="3">
    <source>
        <dbReference type="ARBA" id="ARBA00022475"/>
    </source>
</evidence>
<evidence type="ECO:0000256" key="4">
    <source>
        <dbReference type="ARBA" id="ARBA00022692"/>
    </source>
</evidence>
<dbReference type="InterPro" id="IPR011701">
    <property type="entry name" value="MFS"/>
</dbReference>
<keyword evidence="2" id="KW-0813">Transport</keyword>
<feature type="transmembrane region" description="Helical" evidence="7">
    <location>
        <begin position="203"/>
        <end position="222"/>
    </location>
</feature>
<feature type="transmembrane region" description="Helical" evidence="7">
    <location>
        <begin position="83"/>
        <end position="101"/>
    </location>
</feature>
<feature type="transmembrane region" description="Helical" evidence="7">
    <location>
        <begin position="269"/>
        <end position="291"/>
    </location>
</feature>
<protein>
    <submittedName>
        <fullName evidence="9">MFS transporter</fullName>
    </submittedName>
</protein>
<sequence>MTTTTTPTRAGRREWIGLAVLALPCVVYAMDLTVLNLALPAIAADLQPSAAQQLWIIDVYGFLVAGFLITMGTLGDRIGRRRLLMIGAAAFAAASVAAAYADSAGMLVAMRALLGVAGATLAPSTMSLIRNMFHDEQQRQFAIGVWVSSFSVGSAVGPLVGGAMLQYFAWGSVFLLAVPVMVLLLVLGPRLLPEYRDPHAGRLDLPSVALSLAAVLTVIYALKRMAEHGASPAGAVLLAAGVAIGAAFVRRQGRISYPLLDLRLFRLAVFRAALSAYGLSCLAMFGCYIFITQYLQLVLGLSPLVAGVATVPWALGFVAGSMLAPGWARRWGGGQVLVRGLAAAAAGMALLMLADTRHALAWTVAGMVVMSLGMAPVFTIGTEMIITSAPPERAGAASAIAETSSEFCGALGIALFGSLGTVLYRSTLAAAVPEAGEQALSTLGGAVAAAQAAPGPAGELLLAAARAAFTDALQWTAGVGAVLVLAASLIAARILRGGTAAAQPG</sequence>
<evidence type="ECO:0000256" key="5">
    <source>
        <dbReference type="ARBA" id="ARBA00022989"/>
    </source>
</evidence>
<dbReference type="PANTHER" id="PTHR42718">
    <property type="entry name" value="MAJOR FACILITATOR SUPERFAMILY MULTIDRUG TRANSPORTER MFSC"/>
    <property type="match status" value="1"/>
</dbReference>
<feature type="transmembrane region" description="Helical" evidence="7">
    <location>
        <begin position="336"/>
        <end position="354"/>
    </location>
</feature>
<feature type="transmembrane region" description="Helical" evidence="7">
    <location>
        <begin position="360"/>
        <end position="386"/>
    </location>
</feature>
<feature type="transmembrane region" description="Helical" evidence="7">
    <location>
        <begin position="107"/>
        <end position="129"/>
    </location>
</feature>
<dbReference type="AlphaFoldDB" id="A0AAW9QKG9"/>
<dbReference type="PRINTS" id="PR01036">
    <property type="entry name" value="TCRTETB"/>
</dbReference>
<keyword evidence="5 7" id="KW-1133">Transmembrane helix</keyword>
<dbReference type="PANTHER" id="PTHR42718:SF47">
    <property type="entry name" value="METHYL VIOLOGEN RESISTANCE PROTEIN SMVA"/>
    <property type="match status" value="1"/>
</dbReference>
<feature type="domain" description="Major facilitator superfamily (MFS) profile" evidence="8">
    <location>
        <begin position="17"/>
        <end position="499"/>
    </location>
</feature>
<dbReference type="Gene3D" id="1.20.1250.20">
    <property type="entry name" value="MFS general substrate transporter like domains"/>
    <property type="match status" value="1"/>
</dbReference>